<sequence length="296" mass="33900">MGLARSHIIPKLCYQFMFVELNGKELPRDPWSYRQTGIHHKASAINDSSEVVILHLNDNSVAQSRLEKYADSSRRVDLAKHPLKVHLYIEDLASDLEQIRKYIDIVKAGVGHSTLVVNPERLQTLRHIEDKLVCRPSRCLQSTRVIIHTLLIINSAVSDSVISLAGESFAIRQELQQFEQRLEGHINAVKILATRVQATLGLLTNLLDIENQVISNKINSRMLDLTRDNVDDNATSFLGMNLFDFRAEDRALIISPDFWIYVITTLPLTLLTVGAWYLYKGRQDRKRKRKYNDEDV</sequence>
<name>A0A6A5UTF8_9PLEO</name>
<proteinExistence type="predicted"/>
<reference evidence="2" key="1">
    <citation type="journal article" date="2020" name="Stud. Mycol.">
        <title>101 Dothideomycetes genomes: a test case for predicting lifestyles and emergence of pathogens.</title>
        <authorList>
            <person name="Haridas S."/>
            <person name="Albert R."/>
            <person name="Binder M."/>
            <person name="Bloem J."/>
            <person name="Labutti K."/>
            <person name="Salamov A."/>
            <person name="Andreopoulos B."/>
            <person name="Baker S."/>
            <person name="Barry K."/>
            <person name="Bills G."/>
            <person name="Bluhm B."/>
            <person name="Cannon C."/>
            <person name="Castanera R."/>
            <person name="Culley D."/>
            <person name="Daum C."/>
            <person name="Ezra D."/>
            <person name="Gonzalez J."/>
            <person name="Henrissat B."/>
            <person name="Kuo A."/>
            <person name="Liang C."/>
            <person name="Lipzen A."/>
            <person name="Lutzoni F."/>
            <person name="Magnuson J."/>
            <person name="Mondo S."/>
            <person name="Nolan M."/>
            <person name="Ohm R."/>
            <person name="Pangilinan J."/>
            <person name="Park H.-J."/>
            <person name="Ramirez L."/>
            <person name="Alfaro M."/>
            <person name="Sun H."/>
            <person name="Tritt A."/>
            <person name="Yoshinaga Y."/>
            <person name="Zwiers L.-H."/>
            <person name="Turgeon B."/>
            <person name="Goodwin S."/>
            <person name="Spatafora J."/>
            <person name="Crous P."/>
            <person name="Grigoriev I."/>
        </authorList>
    </citation>
    <scope>NUCLEOTIDE SEQUENCE</scope>
    <source>
        <strain evidence="2">CBS 107.79</strain>
    </source>
</reference>
<evidence type="ECO:0000313" key="3">
    <source>
        <dbReference type="Proteomes" id="UP000800036"/>
    </source>
</evidence>
<evidence type="ECO:0000313" key="2">
    <source>
        <dbReference type="EMBL" id="KAF1967974.1"/>
    </source>
</evidence>
<feature type="transmembrane region" description="Helical" evidence="1">
    <location>
        <begin position="258"/>
        <end position="279"/>
    </location>
</feature>
<protein>
    <submittedName>
        <fullName evidence="2">Uncharacterized protein</fullName>
    </submittedName>
</protein>
<dbReference type="Proteomes" id="UP000800036">
    <property type="component" value="Unassembled WGS sequence"/>
</dbReference>
<dbReference type="AlphaFoldDB" id="A0A6A5UTF8"/>
<keyword evidence="1" id="KW-0472">Membrane</keyword>
<dbReference type="OrthoDB" id="5396681at2759"/>
<keyword evidence="3" id="KW-1185">Reference proteome</keyword>
<organism evidence="2 3">
    <name type="scientific">Bimuria novae-zelandiae CBS 107.79</name>
    <dbReference type="NCBI Taxonomy" id="1447943"/>
    <lineage>
        <taxon>Eukaryota</taxon>
        <taxon>Fungi</taxon>
        <taxon>Dikarya</taxon>
        <taxon>Ascomycota</taxon>
        <taxon>Pezizomycotina</taxon>
        <taxon>Dothideomycetes</taxon>
        <taxon>Pleosporomycetidae</taxon>
        <taxon>Pleosporales</taxon>
        <taxon>Massarineae</taxon>
        <taxon>Didymosphaeriaceae</taxon>
        <taxon>Bimuria</taxon>
    </lineage>
</organism>
<accession>A0A6A5UTF8</accession>
<dbReference type="EMBL" id="ML976726">
    <property type="protein sequence ID" value="KAF1967974.1"/>
    <property type="molecule type" value="Genomic_DNA"/>
</dbReference>
<gene>
    <name evidence="2" type="ORF">BU23DRAFT_572792</name>
</gene>
<keyword evidence="1" id="KW-0812">Transmembrane</keyword>
<evidence type="ECO:0000256" key="1">
    <source>
        <dbReference type="SAM" id="Phobius"/>
    </source>
</evidence>
<keyword evidence="1" id="KW-1133">Transmembrane helix</keyword>